<dbReference type="GO" id="GO:0051170">
    <property type="term" value="P:import into nucleus"/>
    <property type="evidence" value="ECO:0007669"/>
    <property type="project" value="TreeGrafter"/>
</dbReference>
<dbReference type="AlphaFoldDB" id="A0A0B7NGD9"/>
<dbReference type="PANTHER" id="PTHR14097">
    <property type="entry name" value="OXIDOREDUCTASE HTATIP2"/>
    <property type="match status" value="1"/>
</dbReference>
<reference evidence="3 4" key="1">
    <citation type="submission" date="2014-09" db="EMBL/GenBank/DDBJ databases">
        <authorList>
            <person name="Ellenberger Sabrina"/>
        </authorList>
    </citation>
    <scope>NUCLEOTIDE SEQUENCE [LARGE SCALE GENOMIC DNA]</scope>
    <source>
        <strain evidence="3 4">CBS 412.66</strain>
    </source>
</reference>
<gene>
    <name evidence="3" type="primary">PARPA_08803.1 scaffold 34807</name>
</gene>
<keyword evidence="4" id="KW-1185">Reference proteome</keyword>
<organism evidence="3 4">
    <name type="scientific">Parasitella parasitica</name>
    <dbReference type="NCBI Taxonomy" id="35722"/>
    <lineage>
        <taxon>Eukaryota</taxon>
        <taxon>Fungi</taxon>
        <taxon>Fungi incertae sedis</taxon>
        <taxon>Mucoromycota</taxon>
        <taxon>Mucoromycotina</taxon>
        <taxon>Mucoromycetes</taxon>
        <taxon>Mucorales</taxon>
        <taxon>Mucorineae</taxon>
        <taxon>Mucoraceae</taxon>
        <taxon>Parasitella</taxon>
    </lineage>
</organism>
<evidence type="ECO:0000313" key="3">
    <source>
        <dbReference type="EMBL" id="CEP14607.1"/>
    </source>
</evidence>
<evidence type="ECO:0000256" key="1">
    <source>
        <dbReference type="ARBA" id="ARBA00004450"/>
    </source>
</evidence>
<protein>
    <recommendedName>
        <fullName evidence="5">NAD(P)-binding domain-containing protein</fullName>
    </recommendedName>
</protein>
<dbReference type="EMBL" id="LN731588">
    <property type="protein sequence ID" value="CEP14607.1"/>
    <property type="molecule type" value="Genomic_DNA"/>
</dbReference>
<evidence type="ECO:0000256" key="2">
    <source>
        <dbReference type="ARBA" id="ARBA00006617"/>
    </source>
</evidence>
<evidence type="ECO:0008006" key="5">
    <source>
        <dbReference type="Google" id="ProtNLM"/>
    </source>
</evidence>
<dbReference type="PANTHER" id="PTHR14097:SF7">
    <property type="entry name" value="OXIDOREDUCTASE HTATIP2"/>
    <property type="match status" value="1"/>
</dbReference>
<dbReference type="Gene3D" id="3.40.50.720">
    <property type="entry name" value="NAD(P)-binding Rossmann-like Domain"/>
    <property type="match status" value="1"/>
</dbReference>
<proteinExistence type="inferred from homology"/>
<dbReference type="InterPro" id="IPR036291">
    <property type="entry name" value="NAD(P)-bd_dom_sf"/>
</dbReference>
<dbReference type="Proteomes" id="UP000054107">
    <property type="component" value="Unassembled WGS sequence"/>
</dbReference>
<evidence type="ECO:0000313" key="4">
    <source>
        <dbReference type="Proteomes" id="UP000054107"/>
    </source>
</evidence>
<dbReference type="SUPFAM" id="SSF51735">
    <property type="entry name" value="NAD(P)-binding Rossmann-fold domains"/>
    <property type="match status" value="1"/>
</dbReference>
<dbReference type="STRING" id="35722.A0A0B7NGD9"/>
<name>A0A0B7NGD9_9FUNG</name>
<comment type="subcellular location">
    <subcellularLocation>
        <location evidence="1">Mitochondrion outer membrane</location>
        <topology evidence="1">Peripheral membrane protein</topology>
    </subcellularLocation>
</comment>
<dbReference type="OrthoDB" id="430436at2759"/>
<accession>A0A0B7NGD9</accession>
<dbReference type="GO" id="GO:0005741">
    <property type="term" value="C:mitochondrial outer membrane"/>
    <property type="evidence" value="ECO:0007669"/>
    <property type="project" value="UniProtKB-SubCell"/>
</dbReference>
<sequence length="235" mass="26218">MSENNMNRIALIFVINSEIGAVGKQVLKDVLKTGTYSKVVTVGRRPVELDENIPQDKLVQKIVDFENLEAHRDDFKNVKQIDQTYVLNSAKLIQEENKAPNSELAPVHFLYCSSLGANKNSMFLYTKTKGQTEEKLAETGFEKVSIFRPGALEVVEPRTRPRLMEPLLVTLYKPISNLFGLKQVNSVDTVGKAMHKVAEDSSIKPINADNVKKSVIGSLVSLYLNTDVETIVNPN</sequence>
<comment type="similarity">
    <text evidence="2">Belongs to the FMP52 family.</text>
</comment>